<sequence length="193" mass="19515">MLLVAHRNGAANQLYACGRGAGSNNIVVNRTGPPASGQASRRAGTIGGSLKTNASMPTEPRTPPSPTDQPADASTSTPGAQARATQSAGKARRLRTEADKLEAFCVVVRAASSAADHAAFAEVSRAASKALQAKFGGGTITSVFAWLTSSAGKDALDSVLAGEVELSGSLSVEQIVEAVALAQKAELLRATQG</sequence>
<evidence type="ECO:0000313" key="3">
    <source>
        <dbReference type="Proteomes" id="UP000008917"/>
    </source>
</evidence>
<feature type="compositionally biased region" description="Polar residues" evidence="1">
    <location>
        <begin position="72"/>
        <end position="88"/>
    </location>
</feature>
<evidence type="ECO:0000313" key="2">
    <source>
        <dbReference type="EMBL" id="ADU35141.1"/>
    </source>
</evidence>
<protein>
    <submittedName>
        <fullName evidence="2">Uncharacterized protein</fullName>
    </submittedName>
</protein>
<dbReference type="HOGENOM" id="CLU_1408205_0_0_4"/>
<name>E6VAN1_VARPE</name>
<organism evidence="2 3">
    <name type="scientific">Variovorax paradoxus (strain EPS)</name>
    <dbReference type="NCBI Taxonomy" id="595537"/>
    <lineage>
        <taxon>Bacteria</taxon>
        <taxon>Pseudomonadati</taxon>
        <taxon>Pseudomonadota</taxon>
        <taxon>Betaproteobacteria</taxon>
        <taxon>Burkholderiales</taxon>
        <taxon>Comamonadaceae</taxon>
        <taxon>Variovorax</taxon>
    </lineage>
</organism>
<dbReference type="AlphaFoldDB" id="E6VAN1"/>
<reference evidence="3" key="1">
    <citation type="submission" date="2010-12" db="EMBL/GenBank/DDBJ databases">
        <title>Complete sequence of Variovorax paradoxus EPS.</title>
        <authorList>
            <consortium name="US DOE Joint Genome Institute"/>
            <person name="Lucas S."/>
            <person name="Copeland A."/>
            <person name="Lapidus A."/>
            <person name="Cheng J.-F."/>
            <person name="Goodwin L."/>
            <person name="Pitluck S."/>
            <person name="Teshima H."/>
            <person name="Detter J.C."/>
            <person name="Han C."/>
            <person name="Tapia R."/>
            <person name="Land M."/>
            <person name="Hauser L."/>
            <person name="Kyrpides N."/>
            <person name="Ivanova N."/>
            <person name="Ovchinnikova G."/>
            <person name="Orwin P."/>
            <person name="Han J.-I.G."/>
            <person name="Woyke T."/>
        </authorList>
    </citation>
    <scope>NUCLEOTIDE SEQUENCE [LARGE SCALE GENOMIC DNA]</scope>
    <source>
        <strain evidence="3">EPS</strain>
    </source>
</reference>
<dbReference type="Proteomes" id="UP000008917">
    <property type="component" value="Chromosome"/>
</dbReference>
<feature type="region of interest" description="Disordered" evidence="1">
    <location>
        <begin position="28"/>
        <end position="93"/>
    </location>
</feature>
<gene>
    <name evidence="2" type="ordered locus">Varpa_0923</name>
</gene>
<proteinExistence type="predicted"/>
<evidence type="ECO:0000256" key="1">
    <source>
        <dbReference type="SAM" id="MobiDB-lite"/>
    </source>
</evidence>
<accession>E6VAN1</accession>
<dbReference type="KEGG" id="vpe:Varpa_0923"/>
<reference evidence="2 3" key="2">
    <citation type="journal article" date="2013" name="Genome Announc.">
        <title>Genome of the Root-Associated Plant Growth-Promoting Bacterium Variovorax paradoxus Strain EPS.</title>
        <authorList>
            <person name="Han J.I."/>
            <person name="Spain J.C."/>
            <person name="Leadbetter J.R."/>
            <person name="Ovchinnikova G."/>
            <person name="Goodwin L.A."/>
            <person name="Han C.S."/>
            <person name="Woyke T."/>
            <person name="Davenport K.W."/>
            <person name="Orwin P.M."/>
        </authorList>
    </citation>
    <scope>NUCLEOTIDE SEQUENCE [LARGE SCALE GENOMIC DNA]</scope>
    <source>
        <strain evidence="2 3">EPS</strain>
    </source>
</reference>
<dbReference type="EMBL" id="CP002417">
    <property type="protein sequence ID" value="ADU35141.1"/>
    <property type="molecule type" value="Genomic_DNA"/>
</dbReference>